<sequence length="123" mass="14305">MEDEARSGRPVEVRTDANAQRVRTLIRENRRLKVRILARNSQTNFNRRFCDGKAVREDGSKKEQKQHRMTVAEDCLKQVENDPMLLDRVITGDESWFVRKPNAEAHNGCLHTPPPEKVDFDFS</sequence>
<dbReference type="Gene3D" id="3.30.420.10">
    <property type="entry name" value="Ribonuclease H-like superfamily/Ribonuclease H"/>
    <property type="match status" value="1"/>
</dbReference>
<proteinExistence type="predicted"/>
<organism evidence="1">
    <name type="scientific">Cacopsylla melanoneura</name>
    <dbReference type="NCBI Taxonomy" id="428564"/>
    <lineage>
        <taxon>Eukaryota</taxon>
        <taxon>Metazoa</taxon>
        <taxon>Ecdysozoa</taxon>
        <taxon>Arthropoda</taxon>
        <taxon>Hexapoda</taxon>
        <taxon>Insecta</taxon>
        <taxon>Pterygota</taxon>
        <taxon>Neoptera</taxon>
        <taxon>Paraneoptera</taxon>
        <taxon>Hemiptera</taxon>
        <taxon>Sternorrhyncha</taxon>
        <taxon>Psylloidea</taxon>
        <taxon>Psyllidae</taxon>
        <taxon>Psyllinae</taxon>
        <taxon>Cacopsylla</taxon>
    </lineage>
</organism>
<accession>A0A8D8V7N3</accession>
<dbReference type="GO" id="GO:0003676">
    <property type="term" value="F:nucleic acid binding"/>
    <property type="evidence" value="ECO:0007669"/>
    <property type="project" value="InterPro"/>
</dbReference>
<dbReference type="InterPro" id="IPR052709">
    <property type="entry name" value="Transposase-MT_Hybrid"/>
</dbReference>
<reference evidence="1" key="1">
    <citation type="submission" date="2021-05" db="EMBL/GenBank/DDBJ databases">
        <authorList>
            <person name="Alioto T."/>
            <person name="Alioto T."/>
            <person name="Gomez Garrido J."/>
        </authorList>
    </citation>
    <scope>NUCLEOTIDE SEQUENCE</scope>
</reference>
<dbReference type="EMBL" id="HBUF01360642">
    <property type="protein sequence ID" value="CAG6720520.1"/>
    <property type="molecule type" value="Transcribed_RNA"/>
</dbReference>
<protein>
    <submittedName>
        <fullName evidence="1">Uncharacterized protein</fullName>
    </submittedName>
</protein>
<dbReference type="PANTHER" id="PTHR46060">
    <property type="entry name" value="MARINER MOS1 TRANSPOSASE-LIKE PROTEIN"/>
    <property type="match status" value="1"/>
</dbReference>
<dbReference type="AlphaFoldDB" id="A0A8D8V7N3"/>
<evidence type="ECO:0000313" key="1">
    <source>
        <dbReference type="EMBL" id="CAG6720520.1"/>
    </source>
</evidence>
<dbReference type="InterPro" id="IPR036397">
    <property type="entry name" value="RNaseH_sf"/>
</dbReference>
<dbReference type="PANTHER" id="PTHR46060:SF1">
    <property type="entry name" value="MARINER MOS1 TRANSPOSASE-LIKE PROTEIN"/>
    <property type="match status" value="1"/>
</dbReference>
<name>A0A8D8V7N3_9HEMI</name>